<dbReference type="InterPro" id="IPR001138">
    <property type="entry name" value="Zn2Cys6_DnaBD"/>
</dbReference>
<reference evidence="7" key="1">
    <citation type="journal article" date="2021" name="Nat. Commun.">
        <title>Genetic determinants of endophytism in the Arabidopsis root mycobiome.</title>
        <authorList>
            <person name="Mesny F."/>
            <person name="Miyauchi S."/>
            <person name="Thiergart T."/>
            <person name="Pickel B."/>
            <person name="Atanasova L."/>
            <person name="Karlsson M."/>
            <person name="Huettel B."/>
            <person name="Barry K.W."/>
            <person name="Haridas S."/>
            <person name="Chen C."/>
            <person name="Bauer D."/>
            <person name="Andreopoulos W."/>
            <person name="Pangilinan J."/>
            <person name="LaButti K."/>
            <person name="Riley R."/>
            <person name="Lipzen A."/>
            <person name="Clum A."/>
            <person name="Drula E."/>
            <person name="Henrissat B."/>
            <person name="Kohler A."/>
            <person name="Grigoriev I.V."/>
            <person name="Martin F.M."/>
            <person name="Hacquard S."/>
        </authorList>
    </citation>
    <scope>NUCLEOTIDE SEQUENCE</scope>
    <source>
        <strain evidence="7">MPI-SDFR-AT-0120</strain>
    </source>
</reference>
<dbReference type="GO" id="GO:0000981">
    <property type="term" value="F:DNA-binding transcription factor activity, RNA polymerase II-specific"/>
    <property type="evidence" value="ECO:0007669"/>
    <property type="project" value="InterPro"/>
</dbReference>
<gene>
    <name evidence="7" type="ORF">FB567DRAFT_49800</name>
</gene>
<dbReference type="AlphaFoldDB" id="A0A8K0VYD5"/>
<dbReference type="InterPro" id="IPR036864">
    <property type="entry name" value="Zn2-C6_fun-type_DNA-bd_sf"/>
</dbReference>
<keyword evidence="4" id="KW-0804">Transcription</keyword>
<dbReference type="GO" id="GO:0008270">
    <property type="term" value="F:zinc ion binding"/>
    <property type="evidence" value="ECO:0007669"/>
    <property type="project" value="InterPro"/>
</dbReference>
<evidence type="ECO:0000313" key="8">
    <source>
        <dbReference type="Proteomes" id="UP000813461"/>
    </source>
</evidence>
<name>A0A8K0VYD5_9PLEO</name>
<dbReference type="SMART" id="SM00906">
    <property type="entry name" value="Fungal_trans"/>
    <property type="match status" value="1"/>
</dbReference>
<dbReference type="SMART" id="SM00066">
    <property type="entry name" value="GAL4"/>
    <property type="match status" value="1"/>
</dbReference>
<dbReference type="GO" id="GO:0003677">
    <property type="term" value="F:DNA binding"/>
    <property type="evidence" value="ECO:0007669"/>
    <property type="project" value="InterPro"/>
</dbReference>
<feature type="domain" description="Zn(2)-C6 fungal-type" evidence="6">
    <location>
        <begin position="16"/>
        <end position="46"/>
    </location>
</feature>
<dbReference type="OrthoDB" id="2943660at2759"/>
<dbReference type="SUPFAM" id="SSF57701">
    <property type="entry name" value="Zn2/Cys6 DNA-binding domain"/>
    <property type="match status" value="1"/>
</dbReference>
<dbReference type="Pfam" id="PF04082">
    <property type="entry name" value="Fungal_trans"/>
    <property type="match status" value="1"/>
</dbReference>
<dbReference type="GO" id="GO:0006351">
    <property type="term" value="P:DNA-templated transcription"/>
    <property type="evidence" value="ECO:0007669"/>
    <property type="project" value="InterPro"/>
</dbReference>
<dbReference type="PANTHER" id="PTHR47338">
    <property type="entry name" value="ZN(II)2CYS6 TRANSCRIPTION FACTOR (EUROFUNG)-RELATED"/>
    <property type="match status" value="1"/>
</dbReference>
<dbReference type="PROSITE" id="PS50048">
    <property type="entry name" value="ZN2_CY6_FUNGAL_2"/>
    <property type="match status" value="1"/>
</dbReference>
<dbReference type="InterPro" id="IPR050815">
    <property type="entry name" value="TF_fung"/>
</dbReference>
<organism evidence="7 8">
    <name type="scientific">Paraphoma chrysanthemicola</name>
    <dbReference type="NCBI Taxonomy" id="798071"/>
    <lineage>
        <taxon>Eukaryota</taxon>
        <taxon>Fungi</taxon>
        <taxon>Dikarya</taxon>
        <taxon>Ascomycota</taxon>
        <taxon>Pezizomycotina</taxon>
        <taxon>Dothideomycetes</taxon>
        <taxon>Pleosporomycetidae</taxon>
        <taxon>Pleosporales</taxon>
        <taxon>Pleosporineae</taxon>
        <taxon>Phaeosphaeriaceae</taxon>
        <taxon>Paraphoma</taxon>
    </lineage>
</organism>
<dbReference type="Proteomes" id="UP000813461">
    <property type="component" value="Unassembled WGS sequence"/>
</dbReference>
<dbReference type="PANTHER" id="PTHR47338:SF10">
    <property type="entry name" value="TRANSCRIPTION FACTOR DOMAIN-CONTAINING PROTEIN-RELATED"/>
    <property type="match status" value="1"/>
</dbReference>
<evidence type="ECO:0000256" key="2">
    <source>
        <dbReference type="ARBA" id="ARBA00022723"/>
    </source>
</evidence>
<evidence type="ECO:0000256" key="4">
    <source>
        <dbReference type="ARBA" id="ARBA00023163"/>
    </source>
</evidence>
<dbReference type="GO" id="GO:0005634">
    <property type="term" value="C:nucleus"/>
    <property type="evidence" value="ECO:0007669"/>
    <property type="project" value="UniProtKB-SubCell"/>
</dbReference>
<comment type="subcellular location">
    <subcellularLocation>
        <location evidence="1">Nucleus</location>
    </subcellularLocation>
</comment>
<dbReference type="Gene3D" id="4.10.240.10">
    <property type="entry name" value="Zn(2)-C6 fungal-type DNA-binding domain"/>
    <property type="match status" value="1"/>
</dbReference>
<dbReference type="EMBL" id="JAGMVJ010000010">
    <property type="protein sequence ID" value="KAH7086712.1"/>
    <property type="molecule type" value="Genomic_DNA"/>
</dbReference>
<dbReference type="Pfam" id="PF00172">
    <property type="entry name" value="Zn_clus"/>
    <property type="match status" value="1"/>
</dbReference>
<dbReference type="PROSITE" id="PS00463">
    <property type="entry name" value="ZN2_CY6_FUNGAL_1"/>
    <property type="match status" value="1"/>
</dbReference>
<evidence type="ECO:0000256" key="3">
    <source>
        <dbReference type="ARBA" id="ARBA00023015"/>
    </source>
</evidence>
<proteinExistence type="predicted"/>
<comment type="caution">
    <text evidence="7">The sequence shown here is derived from an EMBL/GenBank/DDBJ whole genome shotgun (WGS) entry which is preliminary data.</text>
</comment>
<protein>
    <submittedName>
        <fullName evidence="7">Fungal-specific transcription factor domain-containing protein</fullName>
    </submittedName>
</protein>
<keyword evidence="5" id="KW-0539">Nucleus</keyword>
<evidence type="ECO:0000256" key="1">
    <source>
        <dbReference type="ARBA" id="ARBA00004123"/>
    </source>
</evidence>
<keyword evidence="3" id="KW-0805">Transcription regulation</keyword>
<evidence type="ECO:0000313" key="7">
    <source>
        <dbReference type="EMBL" id="KAH7086712.1"/>
    </source>
</evidence>
<dbReference type="CDD" id="cd00067">
    <property type="entry name" value="GAL4"/>
    <property type="match status" value="1"/>
</dbReference>
<evidence type="ECO:0000256" key="5">
    <source>
        <dbReference type="ARBA" id="ARBA00023242"/>
    </source>
</evidence>
<keyword evidence="8" id="KW-1185">Reference proteome</keyword>
<keyword evidence="2" id="KW-0479">Metal-binding</keyword>
<sequence>MQTLTIPASVTKRKQACRGCRQRKKKCDAGHPSCSLCRKWGIVCEYTTEIPRYDRKSPDASIRGGVPAVRPAEPLVFGLGTFDALNTMPMPLPSLNFDYSMQDPGNSLSKDYVQIPGAAVAQDDVLTEFQLPPPELLAELVGLFFDHLYPMYPCFHRVRFESQLEKGILQNESPLILYAICCVAARYHPDPSVKRRDKDWYAQAKFNYDLTQRDPYPALRTIQAALVLILHAYTAGDFSAGWLFLGKAWRQAVALGMNRMDASNAASLGMQAMDTAAINPKHRGLWKPEGMTAVEKEERRRTLWLMFIMDRNMAWPTAWPNTVSEVHFMVDMPVADKDFKMMKPALKTSLGENTPFNRKLERLIANSSIQKEPRSIFQYICIVHVILGRVAEVVHSLHHAPDSTEYAEDCAELDSSIVKFRLSLPRQATSMFDALPADRAQVIWLQVMLNTCDMILNYRRLSGGVDVDARAPFILAVVAARNIAQVIRDASRLSPELLMSAHIGSSLYVAACILVIEWRMTGDDALREEIKLFEMVFDRMNEVFVFLGMKFKFALEYDIRKSKEDLTQLMIRGLRGLLADCSKWSHVKEEVQRRGILIDVT</sequence>
<dbReference type="CDD" id="cd12148">
    <property type="entry name" value="fungal_TF_MHR"/>
    <property type="match status" value="1"/>
</dbReference>
<dbReference type="InterPro" id="IPR007219">
    <property type="entry name" value="XnlR_reg_dom"/>
</dbReference>
<evidence type="ECO:0000259" key="6">
    <source>
        <dbReference type="PROSITE" id="PS50048"/>
    </source>
</evidence>
<accession>A0A8K0VYD5</accession>